<evidence type="ECO:0000313" key="3">
    <source>
        <dbReference type="EMBL" id="AJC19326.1"/>
    </source>
</evidence>
<keyword evidence="5" id="KW-1185">Reference proteome</keyword>
<feature type="signal peptide" evidence="1">
    <location>
        <begin position="1"/>
        <end position="29"/>
    </location>
</feature>
<organism evidence="4 6">
    <name type="scientific">Pandoraea pulmonicola</name>
    <dbReference type="NCBI Taxonomy" id="93221"/>
    <lineage>
        <taxon>Bacteria</taxon>
        <taxon>Pseudomonadati</taxon>
        <taxon>Pseudomonadota</taxon>
        <taxon>Betaproteobacteria</taxon>
        <taxon>Burkholderiales</taxon>
        <taxon>Burkholderiaceae</taxon>
        <taxon>Pandoraea</taxon>
    </lineage>
</organism>
<proteinExistence type="predicted"/>
<dbReference type="Gene3D" id="1.25.40.10">
    <property type="entry name" value="Tetratricopeptide repeat domain"/>
    <property type="match status" value="1"/>
</dbReference>
<dbReference type="Proteomes" id="UP000254589">
    <property type="component" value="Unassembled WGS sequence"/>
</dbReference>
<gene>
    <name evidence="4" type="ORF">NCTC13159_04230</name>
    <name evidence="3" type="ORF">RO07_00325</name>
</gene>
<dbReference type="RefSeq" id="WP_039404328.1">
    <property type="nucleotide sequence ID" value="NZ_CP010310.2"/>
</dbReference>
<evidence type="ECO:0000256" key="1">
    <source>
        <dbReference type="SAM" id="SignalP"/>
    </source>
</evidence>
<dbReference type="EMBL" id="CP010310">
    <property type="protein sequence ID" value="AJC19326.1"/>
    <property type="molecule type" value="Genomic_DNA"/>
</dbReference>
<keyword evidence="1" id="KW-0732">Signal</keyword>
<dbReference type="SUPFAM" id="SSF48452">
    <property type="entry name" value="TPR-like"/>
    <property type="match status" value="1"/>
</dbReference>
<evidence type="ECO:0000313" key="6">
    <source>
        <dbReference type="Proteomes" id="UP000254589"/>
    </source>
</evidence>
<dbReference type="KEGG" id="ppul:RO07_00325"/>
<dbReference type="InterPro" id="IPR007655">
    <property type="entry name" value="Slam_C"/>
</dbReference>
<dbReference type="Pfam" id="PF04575">
    <property type="entry name" value="SlipAM"/>
    <property type="match status" value="1"/>
</dbReference>
<reference evidence="3" key="2">
    <citation type="submission" date="2016-11" db="EMBL/GenBank/DDBJ databases">
        <title>Complete Genome Sequencing of Pandoraea pulmonicola DSM 16583.</title>
        <authorList>
            <person name="Chan K.-G."/>
        </authorList>
    </citation>
    <scope>NUCLEOTIDE SEQUENCE</scope>
    <source>
        <strain evidence="3">DSM 16583</strain>
    </source>
</reference>
<evidence type="ECO:0000313" key="4">
    <source>
        <dbReference type="EMBL" id="SUA92694.1"/>
    </source>
</evidence>
<name>A0AAJ4ZG47_PANPU</name>
<feature type="domain" description="Surface lipoprotein assembly modifier C-terminal" evidence="2">
    <location>
        <begin position="170"/>
        <end position="454"/>
    </location>
</feature>
<accession>A0AAJ4ZG47</accession>
<evidence type="ECO:0000313" key="5">
    <source>
        <dbReference type="Proteomes" id="UP000035086"/>
    </source>
</evidence>
<dbReference type="AlphaFoldDB" id="A0AAJ4ZG47"/>
<dbReference type="InterPro" id="IPR011990">
    <property type="entry name" value="TPR-like_helical_dom_sf"/>
</dbReference>
<evidence type="ECO:0000259" key="2">
    <source>
        <dbReference type="Pfam" id="PF04575"/>
    </source>
</evidence>
<reference evidence="4 6" key="3">
    <citation type="submission" date="2018-06" db="EMBL/GenBank/DDBJ databases">
        <authorList>
            <consortium name="Pathogen Informatics"/>
            <person name="Doyle S."/>
        </authorList>
    </citation>
    <scope>NUCLEOTIDE SEQUENCE [LARGE SCALE GENOMIC DNA]</scope>
    <source>
        <strain evidence="4 6">NCTC13159</strain>
    </source>
</reference>
<dbReference type="PROSITE" id="PS00430">
    <property type="entry name" value="TONB_DEPENDENT_REC_1"/>
    <property type="match status" value="1"/>
</dbReference>
<sequence>MSVLTLGRGAFAAAVLSVVFTAGVPLASAADAPISSNTVVVSAEASHAALEQARELMRAKSPDRAYALLAPLEDQLAGNADYDYLLGIAAADSRHLDVAARALKRSAAARPDDGPTHLELGRTYFLLGQREEARREFQSVASHDVPEGVRPVIQAYLNAIDAPVGKRTAWSGYVQGSFGRDTNANNATTNGSIAIPALGGLVFVLDGAARGTASNFADVSGGMLVRHAVTDNLVVSAGADVDVRRYGQNARAFDQGSYALQLGANWLSGANNFGLQYVNQHMWLDAESYRNLNGFTAQWTRDLGNGLQAAAFAQYTPLRYMGTNARDVNRAVGGASLVKGFASVYGAPVVFASMYAGRERPKDDNAAAFGNHLWGGRAGGEWHVTPSQVLFTNVSFERRNYDAVDSMFLVERLDRQLDVRAGYSYFVTKAFSITPQYSFTRSRSNLALYDYHRSVYEIVARYDFR</sequence>
<dbReference type="InterPro" id="IPR010916">
    <property type="entry name" value="TonB_box_CS"/>
</dbReference>
<protein>
    <submittedName>
        <fullName evidence="4">Uncharacterized enzyme of heme biosynthesis</fullName>
    </submittedName>
</protein>
<dbReference type="EMBL" id="UGSJ01000001">
    <property type="protein sequence ID" value="SUA92694.1"/>
    <property type="molecule type" value="Genomic_DNA"/>
</dbReference>
<reference evidence="5" key="1">
    <citation type="submission" date="2014-12" db="EMBL/GenBank/DDBJ databases">
        <title>Complete Genome Sequencing of Pandoraea pulmonicola DSM 16583.</title>
        <authorList>
            <person name="Chan K.-G."/>
        </authorList>
    </citation>
    <scope>NUCLEOTIDE SEQUENCE [LARGE SCALE GENOMIC DNA]</scope>
    <source>
        <strain evidence="5">DSM 16583</strain>
    </source>
</reference>
<feature type="chain" id="PRO_5042539279" evidence="1">
    <location>
        <begin position="30"/>
        <end position="465"/>
    </location>
</feature>
<dbReference type="Proteomes" id="UP000035086">
    <property type="component" value="Chromosome"/>
</dbReference>